<accession>A0A0C9YL75</accession>
<feature type="non-terminal residue" evidence="1">
    <location>
        <position position="127"/>
    </location>
</feature>
<reference evidence="1 2" key="1">
    <citation type="submission" date="2014-04" db="EMBL/GenBank/DDBJ databases">
        <authorList>
            <consortium name="DOE Joint Genome Institute"/>
            <person name="Kuo A."/>
            <person name="Kohler A."/>
            <person name="Costa M.D."/>
            <person name="Nagy L.G."/>
            <person name="Floudas D."/>
            <person name="Copeland A."/>
            <person name="Barry K.W."/>
            <person name="Cichocki N."/>
            <person name="Veneault-Fourrey C."/>
            <person name="LaButti K."/>
            <person name="Lindquist E.A."/>
            <person name="Lipzen A."/>
            <person name="Lundell T."/>
            <person name="Morin E."/>
            <person name="Murat C."/>
            <person name="Sun H."/>
            <person name="Tunlid A."/>
            <person name="Henrissat B."/>
            <person name="Grigoriev I.V."/>
            <person name="Hibbett D.S."/>
            <person name="Martin F."/>
            <person name="Nordberg H.P."/>
            <person name="Cantor M.N."/>
            <person name="Hua S.X."/>
        </authorList>
    </citation>
    <scope>NUCLEOTIDE SEQUENCE [LARGE SCALE GENOMIC DNA]</scope>
    <source>
        <strain evidence="1 2">441</strain>
    </source>
</reference>
<dbReference type="AlphaFoldDB" id="A0A0C9YL75"/>
<dbReference type="Proteomes" id="UP000054018">
    <property type="component" value="Unassembled WGS sequence"/>
</dbReference>
<dbReference type="STRING" id="765257.A0A0C9YL75"/>
<evidence type="ECO:0000313" key="2">
    <source>
        <dbReference type="Proteomes" id="UP000054018"/>
    </source>
</evidence>
<name>A0A0C9YL75_9AGAM</name>
<dbReference type="HOGENOM" id="CLU_1975832_0_0_1"/>
<protein>
    <submittedName>
        <fullName evidence="1">Uncharacterized protein</fullName>
    </submittedName>
</protein>
<dbReference type="OrthoDB" id="5424209at2759"/>
<evidence type="ECO:0000313" key="1">
    <source>
        <dbReference type="EMBL" id="KIK11052.1"/>
    </source>
</evidence>
<organism evidence="1 2">
    <name type="scientific">Pisolithus microcarpus 441</name>
    <dbReference type="NCBI Taxonomy" id="765257"/>
    <lineage>
        <taxon>Eukaryota</taxon>
        <taxon>Fungi</taxon>
        <taxon>Dikarya</taxon>
        <taxon>Basidiomycota</taxon>
        <taxon>Agaricomycotina</taxon>
        <taxon>Agaricomycetes</taxon>
        <taxon>Agaricomycetidae</taxon>
        <taxon>Boletales</taxon>
        <taxon>Sclerodermatineae</taxon>
        <taxon>Pisolithaceae</taxon>
        <taxon>Pisolithus</taxon>
    </lineage>
</organism>
<proteinExistence type="predicted"/>
<sequence>FPEWQGIFQIGYSGSSIKTPFSDRSSIAIVDDSVLRLQDRGRVLLCRLALSWSTVLAPCRTWKQPTGPEAYRELKEIKLVISHEIVTVWADLDKKVCSFLDPVRVTWTSVDVVCFAVVGKSPGPPIY</sequence>
<reference evidence="2" key="2">
    <citation type="submission" date="2015-01" db="EMBL/GenBank/DDBJ databases">
        <title>Evolutionary Origins and Diversification of the Mycorrhizal Mutualists.</title>
        <authorList>
            <consortium name="DOE Joint Genome Institute"/>
            <consortium name="Mycorrhizal Genomics Consortium"/>
            <person name="Kohler A."/>
            <person name="Kuo A."/>
            <person name="Nagy L.G."/>
            <person name="Floudas D."/>
            <person name="Copeland A."/>
            <person name="Barry K.W."/>
            <person name="Cichocki N."/>
            <person name="Veneault-Fourrey C."/>
            <person name="LaButti K."/>
            <person name="Lindquist E.A."/>
            <person name="Lipzen A."/>
            <person name="Lundell T."/>
            <person name="Morin E."/>
            <person name="Murat C."/>
            <person name="Riley R."/>
            <person name="Ohm R."/>
            <person name="Sun H."/>
            <person name="Tunlid A."/>
            <person name="Henrissat B."/>
            <person name="Grigoriev I.V."/>
            <person name="Hibbett D.S."/>
            <person name="Martin F."/>
        </authorList>
    </citation>
    <scope>NUCLEOTIDE SEQUENCE [LARGE SCALE GENOMIC DNA]</scope>
    <source>
        <strain evidence="2">441</strain>
    </source>
</reference>
<keyword evidence="2" id="KW-1185">Reference proteome</keyword>
<gene>
    <name evidence="1" type="ORF">PISMIDRAFT_536544</name>
</gene>
<dbReference type="EMBL" id="KN834318">
    <property type="protein sequence ID" value="KIK11052.1"/>
    <property type="molecule type" value="Genomic_DNA"/>
</dbReference>